<dbReference type="Proteomes" id="UP000050378">
    <property type="component" value="Unassembled WGS sequence"/>
</dbReference>
<name>A0A0P7DND2_9GAMM</name>
<dbReference type="OrthoDB" id="9779630at2"/>
<dbReference type="EMBL" id="LJTC01000012">
    <property type="protein sequence ID" value="KPM82321.1"/>
    <property type="molecule type" value="Genomic_DNA"/>
</dbReference>
<evidence type="ECO:0000256" key="2">
    <source>
        <dbReference type="SAM" id="Coils"/>
    </source>
</evidence>
<dbReference type="RefSeq" id="WP_054554144.1">
    <property type="nucleotide sequence ID" value="NZ_LJTC01000012.1"/>
</dbReference>
<accession>A0A0P7DND2</accession>
<gene>
    <name evidence="3" type="ORF">AOG27_16700</name>
</gene>
<dbReference type="Pfam" id="PF04012">
    <property type="entry name" value="PspA_IM30"/>
    <property type="match status" value="1"/>
</dbReference>
<dbReference type="PATRIC" id="fig|570156.3.peg.1265"/>
<dbReference type="InterPro" id="IPR007157">
    <property type="entry name" value="PspA_VIPP1"/>
</dbReference>
<evidence type="ECO:0000313" key="3">
    <source>
        <dbReference type="EMBL" id="KPM82321.1"/>
    </source>
</evidence>
<feature type="coiled-coil region" evidence="2">
    <location>
        <begin position="54"/>
        <end position="188"/>
    </location>
</feature>
<dbReference type="GO" id="GO:0009271">
    <property type="term" value="P:phage shock"/>
    <property type="evidence" value="ECO:0007669"/>
    <property type="project" value="TreeGrafter"/>
</dbReference>
<comment type="similarity">
    <text evidence="1">Belongs to the PspA/Vipp/IM30 family.</text>
</comment>
<dbReference type="STRING" id="570156.AOG27_16700"/>
<keyword evidence="2" id="KW-0175">Coiled coil</keyword>
<dbReference type="GO" id="GO:0005829">
    <property type="term" value="C:cytosol"/>
    <property type="evidence" value="ECO:0007669"/>
    <property type="project" value="TreeGrafter"/>
</dbReference>
<comment type="caution">
    <text evidence="3">The sequence shown here is derived from an EMBL/GenBank/DDBJ whole genome shotgun (WGS) entry which is preliminary data.</text>
</comment>
<protein>
    <submittedName>
        <fullName evidence="3">Phage shock protein A</fullName>
    </submittedName>
</protein>
<dbReference type="PANTHER" id="PTHR31088:SF6">
    <property type="entry name" value="PHAGE SHOCK PROTEIN A"/>
    <property type="match status" value="1"/>
</dbReference>
<sequence length="224" mass="24990">MGVLNRVNDIIQANLSAALDKAEDPEKLLNLLVQEMQDALTECRATAATFLTQEKQMKREIAAKQAKVADWQAKAEKALSKDRDDLAKAALVEKQRLTTEIEAQQAEMDKVAESLAKLTEDCQRLQNKLADAKAKQLTYMQKERVVTARLKVKEQLHSSKVEDALARFDYLEQRVENIESQVEAYELTQGDAANSTAAQIAALEKDEAIDKELADLKATMKQSA</sequence>
<organism evidence="3 4">
    <name type="scientific">Pseudoalteromonas lipolytica</name>
    <dbReference type="NCBI Taxonomy" id="570156"/>
    <lineage>
        <taxon>Bacteria</taxon>
        <taxon>Pseudomonadati</taxon>
        <taxon>Pseudomonadota</taxon>
        <taxon>Gammaproteobacteria</taxon>
        <taxon>Alteromonadales</taxon>
        <taxon>Pseudoalteromonadaceae</taxon>
        <taxon>Pseudoalteromonas</taxon>
    </lineage>
</organism>
<evidence type="ECO:0000313" key="4">
    <source>
        <dbReference type="Proteomes" id="UP000050378"/>
    </source>
</evidence>
<dbReference type="PANTHER" id="PTHR31088">
    <property type="entry name" value="MEMBRANE-ASSOCIATED PROTEIN VIPP1, CHLOROPLASTIC"/>
    <property type="match status" value="1"/>
</dbReference>
<evidence type="ECO:0000256" key="1">
    <source>
        <dbReference type="ARBA" id="ARBA00043985"/>
    </source>
</evidence>
<reference evidence="3 4" key="1">
    <citation type="submission" date="2015-09" db="EMBL/GenBank/DDBJ databases">
        <title>Draft Genome Sequence of Pseudoalteromonas lipolytica UCD-48B.</title>
        <authorList>
            <person name="Krusor M."/>
            <person name="Coil D.A."/>
            <person name="Lang J.M."/>
            <person name="Eisen J.A."/>
            <person name="Alexiev A."/>
        </authorList>
    </citation>
    <scope>NUCLEOTIDE SEQUENCE [LARGE SCALE GENOMIC DNA]</scope>
    <source>
        <strain evidence="3 4">UCD-48B</strain>
    </source>
</reference>
<dbReference type="AlphaFoldDB" id="A0A0P7DND2"/>
<proteinExistence type="inferred from homology"/>